<name>A0A495DUV6_9FLAO</name>
<dbReference type="EMBL" id="RBIQ01000010">
    <property type="protein sequence ID" value="RKR07969.1"/>
    <property type="molecule type" value="Genomic_DNA"/>
</dbReference>
<dbReference type="AlphaFoldDB" id="A0A495DUV6"/>
<feature type="domain" description="RagB/SusD" evidence="6">
    <location>
        <begin position="267"/>
        <end position="564"/>
    </location>
</feature>
<dbReference type="InterPro" id="IPR011990">
    <property type="entry name" value="TPR-like_helical_dom_sf"/>
</dbReference>
<dbReference type="Gene3D" id="1.25.40.390">
    <property type="match status" value="1"/>
</dbReference>
<keyword evidence="3" id="KW-0732">Signal</keyword>
<dbReference type="SUPFAM" id="SSF48452">
    <property type="entry name" value="TPR-like"/>
    <property type="match status" value="1"/>
</dbReference>
<keyword evidence="9" id="KW-1185">Reference proteome</keyword>
<dbReference type="GO" id="GO:0009279">
    <property type="term" value="C:cell outer membrane"/>
    <property type="evidence" value="ECO:0007669"/>
    <property type="project" value="UniProtKB-SubCell"/>
</dbReference>
<comment type="caution">
    <text evidence="8">The sequence shown here is derived from an EMBL/GenBank/DDBJ whole genome shotgun (WGS) entry which is preliminary data.</text>
</comment>
<evidence type="ECO:0000256" key="5">
    <source>
        <dbReference type="ARBA" id="ARBA00023237"/>
    </source>
</evidence>
<keyword evidence="4" id="KW-0472">Membrane</keyword>
<dbReference type="InterPro" id="IPR012944">
    <property type="entry name" value="SusD_RagB_dom"/>
</dbReference>
<dbReference type="InterPro" id="IPR033985">
    <property type="entry name" value="SusD-like_N"/>
</dbReference>
<proteinExistence type="inferred from homology"/>
<dbReference type="PROSITE" id="PS51257">
    <property type="entry name" value="PROKAR_LIPOPROTEIN"/>
    <property type="match status" value="1"/>
</dbReference>
<evidence type="ECO:0000256" key="3">
    <source>
        <dbReference type="ARBA" id="ARBA00022729"/>
    </source>
</evidence>
<evidence type="ECO:0000256" key="1">
    <source>
        <dbReference type="ARBA" id="ARBA00004442"/>
    </source>
</evidence>
<evidence type="ECO:0000313" key="9">
    <source>
        <dbReference type="Proteomes" id="UP000269412"/>
    </source>
</evidence>
<dbReference type="RefSeq" id="WP_121068738.1">
    <property type="nucleotide sequence ID" value="NZ_RBIQ01000010.1"/>
</dbReference>
<accession>A0A495DUV6</accession>
<dbReference type="Pfam" id="PF14322">
    <property type="entry name" value="SusD-like_3"/>
    <property type="match status" value="1"/>
</dbReference>
<organism evidence="8 9">
    <name type="scientific">Maribacter vaceletii</name>
    <dbReference type="NCBI Taxonomy" id="1206816"/>
    <lineage>
        <taxon>Bacteria</taxon>
        <taxon>Pseudomonadati</taxon>
        <taxon>Bacteroidota</taxon>
        <taxon>Flavobacteriia</taxon>
        <taxon>Flavobacteriales</taxon>
        <taxon>Flavobacteriaceae</taxon>
        <taxon>Maribacter</taxon>
    </lineage>
</organism>
<comment type="subcellular location">
    <subcellularLocation>
        <location evidence="1">Cell outer membrane</location>
    </subcellularLocation>
</comment>
<comment type="similarity">
    <text evidence="2">Belongs to the SusD family.</text>
</comment>
<evidence type="ECO:0000256" key="2">
    <source>
        <dbReference type="ARBA" id="ARBA00006275"/>
    </source>
</evidence>
<evidence type="ECO:0000256" key="4">
    <source>
        <dbReference type="ARBA" id="ARBA00023136"/>
    </source>
</evidence>
<protein>
    <submittedName>
        <fullName evidence="8">Putative outer membrane starch-binding protein</fullName>
    </submittedName>
</protein>
<sequence length="564" mass="64886">MKYIYIILLVFLSISCEDFLEKEPLDSLSELTFYKTKEDFEMTANSMYAPLRNLQHEVMMLDAITPYIVGGNDTVSDYWDFGNLNADALWPSVEVFWETYYKIISRANLILANIDNPELDLPENFKHRIKGEALFLRGFSYFYLINLYGNKSYNGVELGGVPLILDPQEFNDSFTPKSSVDVVYAQIEEDLKNAEMLLPSVTEYRGTAFLGKASKGAAQTMLGKTYLFQGKWSEAATELQKVVNSNDYELLPNFNDNFWPEYDNSVESIFEIQFQSGVGLGSDYNKWIGPIASGGISVRGFFKNQPTSLLVDKFQTLDGYDVQSEYVNTDTNYLVTDYLGNTELLGKENYTYLDIYNFSSDDPSFNLDRPFDNRDPRLDYTVMYIGSKYIHDKFETRASKPGYYIPFGDAYWRRTNYSAIKYEVGSDYDPGSDSPKNQHYLRYSDVLLMLAEAKFQLNDKEAAAENINIVRDRVSMTQLNASLILEDILDERVRELIMEAGTHVYFDTKRYGTLKGLMEDFWDGTPKMRNNYPAIPTFEDYFYAFPIPQKEILANPNLVQNTGY</sequence>
<dbReference type="OrthoDB" id="5694214at2"/>
<gene>
    <name evidence="8" type="ORF">CLV91_2732</name>
</gene>
<dbReference type="Pfam" id="PF07980">
    <property type="entry name" value="SusD_RagB"/>
    <property type="match status" value="1"/>
</dbReference>
<dbReference type="Proteomes" id="UP000269412">
    <property type="component" value="Unassembled WGS sequence"/>
</dbReference>
<evidence type="ECO:0000313" key="8">
    <source>
        <dbReference type="EMBL" id="RKR07969.1"/>
    </source>
</evidence>
<keyword evidence="5" id="KW-0998">Cell outer membrane</keyword>
<evidence type="ECO:0000259" key="6">
    <source>
        <dbReference type="Pfam" id="PF07980"/>
    </source>
</evidence>
<reference evidence="8 9" key="1">
    <citation type="submission" date="2018-10" db="EMBL/GenBank/DDBJ databases">
        <title>Genomic Encyclopedia of Archaeal and Bacterial Type Strains, Phase II (KMG-II): from individual species to whole genera.</title>
        <authorList>
            <person name="Goeker M."/>
        </authorList>
    </citation>
    <scope>NUCLEOTIDE SEQUENCE [LARGE SCALE GENOMIC DNA]</scope>
    <source>
        <strain evidence="8 9">DSM 25230</strain>
    </source>
</reference>
<evidence type="ECO:0000259" key="7">
    <source>
        <dbReference type="Pfam" id="PF14322"/>
    </source>
</evidence>
<feature type="domain" description="SusD-like N-terminal" evidence="7">
    <location>
        <begin position="18"/>
        <end position="227"/>
    </location>
</feature>